<dbReference type="InterPro" id="IPR000008">
    <property type="entry name" value="C2_dom"/>
</dbReference>
<evidence type="ECO:0000313" key="3">
    <source>
        <dbReference type="Proteomes" id="UP001362999"/>
    </source>
</evidence>
<evidence type="ECO:0000313" key="2">
    <source>
        <dbReference type="EMBL" id="KAK7064550.1"/>
    </source>
</evidence>
<dbReference type="PANTHER" id="PTHR46980:SF2">
    <property type="entry name" value="TRICALBIN-1-RELATED"/>
    <property type="match status" value="1"/>
</dbReference>
<name>A0AAW0EJQ4_9AGAR</name>
<protein>
    <submittedName>
        <fullName evidence="2">Tricalbin</fullName>
    </submittedName>
</protein>
<dbReference type="Gene3D" id="2.60.40.150">
    <property type="entry name" value="C2 domain"/>
    <property type="match status" value="2"/>
</dbReference>
<reference evidence="2 3" key="1">
    <citation type="journal article" date="2024" name="J Genomics">
        <title>Draft genome sequencing and assembly of Favolaschia claudopus CIRM-BRFM 2984 isolated from oak limbs.</title>
        <authorList>
            <person name="Navarro D."/>
            <person name="Drula E."/>
            <person name="Chaduli D."/>
            <person name="Cazenave R."/>
            <person name="Ahrendt S."/>
            <person name="Wang J."/>
            <person name="Lipzen A."/>
            <person name="Daum C."/>
            <person name="Barry K."/>
            <person name="Grigoriev I.V."/>
            <person name="Favel A."/>
            <person name="Rosso M.N."/>
            <person name="Martin F."/>
        </authorList>
    </citation>
    <scope>NUCLEOTIDE SEQUENCE [LARGE SCALE GENOMIC DNA]</scope>
    <source>
        <strain evidence="2 3">CIRM-BRFM 2984</strain>
    </source>
</reference>
<dbReference type="Proteomes" id="UP001362999">
    <property type="component" value="Unassembled WGS sequence"/>
</dbReference>
<accession>A0AAW0EJQ4</accession>
<dbReference type="PANTHER" id="PTHR46980">
    <property type="entry name" value="TRICALBIN-1-RELATED"/>
    <property type="match status" value="1"/>
</dbReference>
<dbReference type="InterPro" id="IPR035892">
    <property type="entry name" value="C2_domain_sf"/>
</dbReference>
<dbReference type="Pfam" id="PF00168">
    <property type="entry name" value="C2"/>
    <property type="match status" value="2"/>
</dbReference>
<feature type="domain" description="C2" evidence="1">
    <location>
        <begin position="1"/>
        <end position="127"/>
    </location>
</feature>
<dbReference type="InterPro" id="IPR052455">
    <property type="entry name" value="Tricalbin_domain"/>
</dbReference>
<evidence type="ECO:0000259" key="1">
    <source>
        <dbReference type="PROSITE" id="PS50004"/>
    </source>
</evidence>
<gene>
    <name evidence="2" type="ORF">R3P38DRAFT_3302071</name>
</gene>
<dbReference type="AlphaFoldDB" id="A0AAW0EJQ4"/>
<sequence>MGSRLPFSRLFSSPSLNTQNSLEVIGVLKLIIQSAHIDGPDGILQWRQPNPSVTVILDDRQVETGVQAATYDPTWITSTFYLLVKSPEEDMTLRVHDQGKYRKHRIIGEAFLAMKHLLDSRVQLNVQLPFLKHHKRRGDLLCSMFYFPVIPSQENDSNIGVVRLTVQRAENLGQAGDNSIFSSRISALVARIRLALNAAPIHVTPPANKLEDGSAVWESVHDFLCFDKTACVLYIDVVDRHSRDPLLGHICVCLTDVIEAADVKRGPWPLSGSAAGRLAVSAEWKSLDLEVV</sequence>
<dbReference type="EMBL" id="JAWWNJ010000001">
    <property type="protein sequence ID" value="KAK7064550.1"/>
    <property type="molecule type" value="Genomic_DNA"/>
</dbReference>
<dbReference type="PROSITE" id="PS50004">
    <property type="entry name" value="C2"/>
    <property type="match status" value="1"/>
</dbReference>
<proteinExistence type="predicted"/>
<keyword evidence="3" id="KW-1185">Reference proteome</keyword>
<comment type="caution">
    <text evidence="2">The sequence shown here is derived from an EMBL/GenBank/DDBJ whole genome shotgun (WGS) entry which is preliminary data.</text>
</comment>
<organism evidence="2 3">
    <name type="scientific">Favolaschia claudopus</name>
    <dbReference type="NCBI Taxonomy" id="2862362"/>
    <lineage>
        <taxon>Eukaryota</taxon>
        <taxon>Fungi</taxon>
        <taxon>Dikarya</taxon>
        <taxon>Basidiomycota</taxon>
        <taxon>Agaricomycotina</taxon>
        <taxon>Agaricomycetes</taxon>
        <taxon>Agaricomycetidae</taxon>
        <taxon>Agaricales</taxon>
        <taxon>Marasmiineae</taxon>
        <taxon>Mycenaceae</taxon>
        <taxon>Favolaschia</taxon>
    </lineage>
</organism>
<dbReference type="SUPFAM" id="SSF49562">
    <property type="entry name" value="C2 domain (Calcium/lipid-binding domain, CaLB)"/>
    <property type="match status" value="2"/>
</dbReference>